<reference evidence="1 2" key="1">
    <citation type="journal article" date="2019" name="PLoS Biol.">
        <title>Sex chromosomes control vertical transmission of feminizing Wolbachia symbionts in an isopod.</title>
        <authorList>
            <person name="Becking T."/>
            <person name="Chebbi M.A."/>
            <person name="Giraud I."/>
            <person name="Moumen B."/>
            <person name="Laverre T."/>
            <person name="Caubet Y."/>
            <person name="Peccoud J."/>
            <person name="Gilbert C."/>
            <person name="Cordaux R."/>
        </authorList>
    </citation>
    <scope>NUCLEOTIDE SEQUENCE [LARGE SCALE GENOMIC DNA]</scope>
    <source>
        <strain evidence="1">ANa2</strain>
        <tissue evidence="1">Whole body excluding digestive tract and cuticle</tissue>
    </source>
</reference>
<evidence type="ECO:0000313" key="1">
    <source>
        <dbReference type="EMBL" id="KAB7505219.1"/>
    </source>
</evidence>
<name>A0A5N5TGA8_9CRUS</name>
<dbReference type="EMBL" id="SEYY01001589">
    <property type="protein sequence ID" value="KAB7505219.1"/>
    <property type="molecule type" value="Genomic_DNA"/>
</dbReference>
<keyword evidence="2" id="KW-1185">Reference proteome</keyword>
<accession>A0A5N5TGA8</accession>
<sequence length="182" mass="20338">MEFAIFASFDDESEVKFRYVIIKYDESGGQGNILPSRKSGAFSFIVDSSCQNGILLTVLLPVLLLSASAQKCPINVENMSADQIINEAPPDWSFECMNKRIIEETVNSNNHIKGIVDCLHPDHPICAKDAYRVIAEEIFRRTDAGGRCPTCSPETAALVDYTVRLMQQRHPRELRRGLGYLG</sequence>
<organism evidence="1 2">
    <name type="scientific">Armadillidium nasatum</name>
    <dbReference type="NCBI Taxonomy" id="96803"/>
    <lineage>
        <taxon>Eukaryota</taxon>
        <taxon>Metazoa</taxon>
        <taxon>Ecdysozoa</taxon>
        <taxon>Arthropoda</taxon>
        <taxon>Crustacea</taxon>
        <taxon>Multicrustacea</taxon>
        <taxon>Malacostraca</taxon>
        <taxon>Eumalacostraca</taxon>
        <taxon>Peracarida</taxon>
        <taxon>Isopoda</taxon>
        <taxon>Oniscidea</taxon>
        <taxon>Crinocheta</taxon>
        <taxon>Armadillidiidae</taxon>
        <taxon>Armadillidium</taxon>
    </lineage>
</organism>
<dbReference type="AlphaFoldDB" id="A0A5N5TGA8"/>
<evidence type="ECO:0000313" key="2">
    <source>
        <dbReference type="Proteomes" id="UP000326759"/>
    </source>
</evidence>
<gene>
    <name evidence="1" type="ORF">Anas_12203</name>
</gene>
<comment type="caution">
    <text evidence="1">The sequence shown here is derived from an EMBL/GenBank/DDBJ whole genome shotgun (WGS) entry which is preliminary data.</text>
</comment>
<dbReference type="Proteomes" id="UP000326759">
    <property type="component" value="Unassembled WGS sequence"/>
</dbReference>
<protein>
    <submittedName>
        <fullName evidence="1">Uncharacterized protein</fullName>
    </submittedName>
</protein>
<proteinExistence type="predicted"/>